<dbReference type="InterPro" id="IPR043519">
    <property type="entry name" value="NT_sf"/>
</dbReference>
<dbReference type="Proteomes" id="UP000189177">
    <property type="component" value="Unassembled WGS sequence"/>
</dbReference>
<organism evidence="2 3">
    <name type="scientific">Thioalkalivibrio halophilus</name>
    <dbReference type="NCBI Taxonomy" id="252474"/>
    <lineage>
        <taxon>Bacteria</taxon>
        <taxon>Pseudomonadati</taxon>
        <taxon>Pseudomonadota</taxon>
        <taxon>Gammaproteobacteria</taxon>
        <taxon>Chromatiales</taxon>
        <taxon>Ectothiorhodospiraceae</taxon>
        <taxon>Thioalkalivibrio</taxon>
    </lineage>
</organism>
<dbReference type="CDD" id="cd05403">
    <property type="entry name" value="NT_KNTase_like"/>
    <property type="match status" value="1"/>
</dbReference>
<accession>A0A1V3A0F2</accession>
<evidence type="ECO:0000313" key="3">
    <source>
        <dbReference type="Proteomes" id="UP000189177"/>
    </source>
</evidence>
<comment type="caution">
    <text evidence="2">The sequence shown here is derived from an EMBL/GenBank/DDBJ whole genome shotgun (WGS) entry which is preliminary data.</text>
</comment>
<reference evidence="2 3" key="1">
    <citation type="submission" date="2017-02" db="EMBL/GenBank/DDBJ databases">
        <title>Genomic diversity within the haloalkaliphilic genus Thioalkalivibrio.</title>
        <authorList>
            <person name="Ahn A.-C."/>
            <person name="Meier-Kolthoff J."/>
            <person name="Overmars L."/>
            <person name="Richter M."/>
            <person name="Woyke T."/>
            <person name="Sorokin D.Y."/>
            <person name="Muyzer G."/>
        </authorList>
    </citation>
    <scope>NUCLEOTIDE SEQUENCE [LARGE SCALE GENOMIC DNA]</scope>
    <source>
        <strain evidence="2 3">HL17</strain>
    </source>
</reference>
<dbReference type="InterPro" id="IPR002934">
    <property type="entry name" value="Polymerase_NTP_transf_dom"/>
</dbReference>
<dbReference type="RefSeq" id="WP_018945842.1">
    <property type="nucleotide sequence ID" value="NZ_MUZR01000009.1"/>
</dbReference>
<evidence type="ECO:0000313" key="2">
    <source>
        <dbReference type="EMBL" id="OOC10822.1"/>
    </source>
</evidence>
<gene>
    <name evidence="2" type="ORF">B1A74_03805</name>
</gene>
<dbReference type="OrthoDB" id="14556at2"/>
<sequence>MRLSNETRETIRTTVREVFGEEARVLLFGSRTDDAARGGDIDLLVELPQSMPDRRSRELTLVARLQRRLGDREFDVVTIDPDTTCEPIHREARRTGVPL</sequence>
<name>A0A1V3A0F2_9GAMM</name>
<dbReference type="EMBL" id="MUZR01000009">
    <property type="protein sequence ID" value="OOC10822.1"/>
    <property type="molecule type" value="Genomic_DNA"/>
</dbReference>
<protein>
    <recommendedName>
        <fullName evidence="1">Polymerase nucleotidyl transferase domain-containing protein</fullName>
    </recommendedName>
</protein>
<dbReference type="Gene3D" id="3.30.460.10">
    <property type="entry name" value="Beta Polymerase, domain 2"/>
    <property type="match status" value="1"/>
</dbReference>
<dbReference type="SUPFAM" id="SSF81301">
    <property type="entry name" value="Nucleotidyltransferase"/>
    <property type="match status" value="1"/>
</dbReference>
<dbReference type="STRING" id="252474.B1A74_03805"/>
<evidence type="ECO:0000259" key="1">
    <source>
        <dbReference type="Pfam" id="PF01909"/>
    </source>
</evidence>
<dbReference type="AlphaFoldDB" id="A0A1V3A0F2"/>
<dbReference type="GO" id="GO:0016779">
    <property type="term" value="F:nucleotidyltransferase activity"/>
    <property type="evidence" value="ECO:0007669"/>
    <property type="project" value="InterPro"/>
</dbReference>
<proteinExistence type="predicted"/>
<keyword evidence="3" id="KW-1185">Reference proteome</keyword>
<dbReference type="Pfam" id="PF01909">
    <property type="entry name" value="NTP_transf_2"/>
    <property type="match status" value="1"/>
</dbReference>
<feature type="domain" description="Polymerase nucleotidyl transferase" evidence="1">
    <location>
        <begin position="10"/>
        <end position="90"/>
    </location>
</feature>